<dbReference type="PROSITE" id="PS51635">
    <property type="entry name" value="PNPLA"/>
    <property type="match status" value="1"/>
</dbReference>
<dbReference type="PANTHER" id="PTHR24138">
    <property type="entry name" value="INTRACELLLAR PHOSPHOLIPASE A FAMILY"/>
    <property type="match status" value="1"/>
</dbReference>
<dbReference type="HOGENOM" id="CLU_867791_0_0_9"/>
<feature type="short sequence motif" description="GXGXXG" evidence="2">
    <location>
        <begin position="22"/>
        <end position="27"/>
    </location>
</feature>
<dbReference type="SUPFAM" id="SSF52151">
    <property type="entry name" value="FabD/lysophospholipase-like"/>
    <property type="match status" value="1"/>
</dbReference>
<evidence type="ECO:0000256" key="2">
    <source>
        <dbReference type="PROSITE-ProRule" id="PRU01161"/>
    </source>
</evidence>
<dbReference type="CDD" id="cd07213">
    <property type="entry name" value="Pat17_PNPLA8_PNPLA9_like1"/>
    <property type="match status" value="1"/>
</dbReference>
<dbReference type="GO" id="GO:0004623">
    <property type="term" value="F:phospholipase A2 activity"/>
    <property type="evidence" value="ECO:0007669"/>
    <property type="project" value="UniProtKB-EC"/>
</dbReference>
<dbReference type="AlphaFoldDB" id="I2C1Q6"/>
<keyword evidence="2 4" id="KW-0378">Hydrolase</keyword>
<dbReference type="Pfam" id="PF01734">
    <property type="entry name" value="Patatin"/>
    <property type="match status" value="1"/>
</dbReference>
<dbReference type="KEGG" id="bqy:MUS_0506"/>
<evidence type="ECO:0000259" key="3">
    <source>
        <dbReference type="PROSITE" id="PS51635"/>
    </source>
</evidence>
<proteinExistence type="predicted"/>
<evidence type="ECO:0000313" key="4">
    <source>
        <dbReference type="EMBL" id="AFJ60580.1"/>
    </source>
</evidence>
<sequence>MIVFIRKEKSALAKYRIMTFDGGGTLGALSLQLLNRLAEENPALISRTHVFAGNSIGSFTALALASGRSPKETLQYFEDEILPAFSTSRPGGPVFNQQLPYSGFIKAVRNFFPPGLRLKDVRKRIVVPSFKLYSPALDRWTPVLFHNFPGSPYLNEKVSDVILRSSGAPATQRAYQNYVDGYVVATNPSTASIAFAVGKANVPLDQIAALSIGTGEAPTRLRRDTRGWGMVSADNIRPENLKNLPPNWGVLLDRSPNEPLLPFLQMISGGNGYYESMVSANLLGDRFFRLDPRIPNFSKTDPSVVPAVIEIANKTNLQPANTFIEKNWNDSH</sequence>
<gene>
    <name evidence="4" type="primary">yvdO</name>
    <name evidence="4" type="ORF">MUS_0506</name>
</gene>
<feature type="active site" description="Proton acceptor" evidence="2">
    <location>
        <position position="180"/>
    </location>
</feature>
<feature type="active site" description="Nucleophile" evidence="2">
    <location>
        <position position="55"/>
    </location>
</feature>
<feature type="domain" description="PNPLA" evidence="3">
    <location>
        <begin position="18"/>
        <end position="193"/>
    </location>
</feature>
<feature type="short sequence motif" description="GXSXG" evidence="2">
    <location>
        <begin position="53"/>
        <end position="57"/>
    </location>
</feature>
<evidence type="ECO:0000256" key="1">
    <source>
        <dbReference type="ARBA" id="ARBA00023098"/>
    </source>
</evidence>
<keyword evidence="2" id="KW-0442">Lipid degradation</keyword>
<dbReference type="InterPro" id="IPR047156">
    <property type="entry name" value="Teg/CotR/CapV-like"/>
</dbReference>
<reference evidence="4 5" key="1">
    <citation type="journal article" date="2012" name="J. Biotechnol.">
        <title>Genome sequence of the plant growth promoting strain Bacillus amyloliquefaciens subsp. plantarum B9601-Y2 and expression of mersacidin and other secondary metabolites.</title>
        <authorList>
            <person name="He P."/>
            <person name="Hao K."/>
            <person name="Blom J."/>
            <person name="Ruckert C."/>
            <person name="Vater J."/>
            <person name="Mao Z."/>
            <person name="Wu Y."/>
            <person name="Hou M."/>
            <person name="He P."/>
            <person name="He Y."/>
            <person name="Borriss R."/>
        </authorList>
    </citation>
    <scope>NUCLEOTIDE SEQUENCE [LARGE SCALE GENOMIC DNA]</scope>
    <source>
        <strain evidence="4">Y2</strain>
    </source>
</reference>
<comment type="caution">
    <text evidence="2">Lacks conserved residue(s) required for the propagation of feature annotation.</text>
</comment>
<dbReference type="InterPro" id="IPR002641">
    <property type="entry name" value="PNPLA_dom"/>
</dbReference>
<keyword evidence="1 2" id="KW-0443">Lipid metabolism</keyword>
<dbReference type="GO" id="GO:0016042">
    <property type="term" value="P:lipid catabolic process"/>
    <property type="evidence" value="ECO:0007669"/>
    <property type="project" value="UniProtKB-UniRule"/>
</dbReference>
<dbReference type="PATRIC" id="fig|1126211.3.peg.491"/>
<dbReference type="PANTHER" id="PTHR24138:SF10">
    <property type="entry name" value="PHOSPHOLIPASE A2"/>
    <property type="match status" value="1"/>
</dbReference>
<accession>I2C1Q6</accession>
<dbReference type="EMBL" id="CP003332">
    <property type="protein sequence ID" value="AFJ60580.1"/>
    <property type="molecule type" value="Genomic_DNA"/>
</dbReference>
<dbReference type="EC" id="3.1.1.4" evidence="4"/>
<organism evidence="4 5">
    <name type="scientific">Bacillus amyloliquefaciens (strain Y2)</name>
    <name type="common">Bacillus amyloliquefaciens subsp. plantarum (strain B9601-Y2)</name>
    <dbReference type="NCBI Taxonomy" id="1155777"/>
    <lineage>
        <taxon>Bacteria</taxon>
        <taxon>Bacillati</taxon>
        <taxon>Bacillota</taxon>
        <taxon>Bacilli</taxon>
        <taxon>Bacillales</taxon>
        <taxon>Bacillaceae</taxon>
        <taxon>Bacillus</taxon>
        <taxon>Bacillus amyloliquefaciens group</taxon>
    </lineage>
</organism>
<name>I2C1Q6_BACAY</name>
<dbReference type="InterPro" id="IPR016035">
    <property type="entry name" value="Acyl_Trfase/lysoPLipase"/>
</dbReference>
<protein>
    <submittedName>
        <fullName evidence="4">Patatin-like phospholipase</fullName>
        <ecNumber evidence="4">3.1.1.4</ecNumber>
    </submittedName>
</protein>
<dbReference type="Proteomes" id="UP000002878">
    <property type="component" value="Chromosome"/>
</dbReference>
<evidence type="ECO:0000313" key="5">
    <source>
        <dbReference type="Proteomes" id="UP000002878"/>
    </source>
</evidence>
<dbReference type="Gene3D" id="3.40.1090.10">
    <property type="entry name" value="Cytosolic phospholipase A2 catalytic domain"/>
    <property type="match status" value="1"/>
</dbReference>